<feature type="compositionally biased region" description="Basic and acidic residues" evidence="1">
    <location>
        <begin position="652"/>
        <end position="674"/>
    </location>
</feature>
<dbReference type="SMART" id="SM00546">
    <property type="entry name" value="CUE"/>
    <property type="match status" value="1"/>
</dbReference>
<dbReference type="AlphaFoldDB" id="A0A8H7RRA1"/>
<accession>A0A8H7RRA1</accession>
<evidence type="ECO:0000256" key="1">
    <source>
        <dbReference type="SAM" id="MobiDB-lite"/>
    </source>
</evidence>
<dbReference type="PANTHER" id="PTHR21494">
    <property type="entry name" value="ACTIVATING SIGNAL COINTEGRATOR 1 COMPLEX SUBUNIT 2 ASC-1 COMPLEX SUBUNIT P100"/>
    <property type="match status" value="1"/>
</dbReference>
<sequence length="698" mass="78899">MLSFIPFIPHDTKGVNEAVWQTARRSWLTNLTELLNMQDAVFVKQVSSNTTLATFIDQVFNEQMDNDTAPVDTLLIKYIFLLYARLSSLAPTHDLLNIQRLCSFVIVYGYSNISQVRRIVANAVNESESLEQNLLATMGMLIDSIQSMPNSLKNSITAETLDRAYVLVRVLDSLLSSTVQLTFIKSSFDTLDQVLIDCYRDLIPTLKKAVECDESNKTRAYLIKLSLVSSFNSYADMHFFTPFGYITSPEDHHQLEKYETTASTDSVLDWMSEKILGYIEHSGLESTCAAFEDGPVIMDWEVEYNITEKLDYINKTSFSGEDERIEFLKLSMEQVRDSNNGTSDWGSALKTRAKPAINGKASAKDKSVVFENVERTSKISQIHDLFPDFGDGFIEACLEANNDDVEVVIMQFLEENLPASVAGLDRSMERKPLKSATETVAQLAHLEGDAAAKDAQIQQAIEHESVLSSRRNVYDNDEFDIFTHRTVDTSKVYTGKKDKGNADSLLDDKSFIQSEKKNVLQRVVDMYDDDYDDTYDEINDAGAPSTLDGDSAVDIVKKKQELLDPGIQNESLLVHSFTENPELFGRNGTARKSTKRAELRKRTEMTDEQLEGWAIMFNRNPRKDRILDKYMLFDGNQTKVTDEVTQAQKQALKKENKKPPISEAKDRSYKDKNKARFGNHNRKANRDKKVAKAGPPPS</sequence>
<feature type="compositionally biased region" description="Basic residues" evidence="1">
    <location>
        <begin position="675"/>
        <end position="691"/>
    </location>
</feature>
<dbReference type="Proteomes" id="UP000603453">
    <property type="component" value="Unassembled WGS sequence"/>
</dbReference>
<dbReference type="InterPro" id="IPR009060">
    <property type="entry name" value="UBA-like_sf"/>
</dbReference>
<feature type="region of interest" description="Disordered" evidence="1">
    <location>
        <begin position="646"/>
        <end position="698"/>
    </location>
</feature>
<feature type="domain" description="CUE" evidence="2">
    <location>
        <begin position="374"/>
        <end position="417"/>
    </location>
</feature>
<dbReference type="Pfam" id="PF02845">
    <property type="entry name" value="CUE"/>
    <property type="match status" value="1"/>
</dbReference>
<dbReference type="Gene3D" id="1.10.8.10">
    <property type="entry name" value="DNA helicase RuvA subunit, C-terminal domain"/>
    <property type="match status" value="1"/>
</dbReference>
<dbReference type="PANTHER" id="PTHR21494:SF0">
    <property type="entry name" value="ACTIVATING SIGNAL COINTEGRATOR 1 COMPLEX SUBUNIT 2"/>
    <property type="match status" value="1"/>
</dbReference>
<keyword evidence="4" id="KW-1185">Reference proteome</keyword>
<protein>
    <recommendedName>
        <fullName evidence="2">CUE domain-containing protein</fullName>
    </recommendedName>
</protein>
<evidence type="ECO:0000313" key="3">
    <source>
        <dbReference type="EMBL" id="KAG2214411.1"/>
    </source>
</evidence>
<comment type="caution">
    <text evidence="3">The sequence shown here is derived from an EMBL/GenBank/DDBJ whole genome shotgun (WGS) entry which is preliminary data.</text>
</comment>
<dbReference type="PROSITE" id="PS51140">
    <property type="entry name" value="CUE"/>
    <property type="match status" value="1"/>
</dbReference>
<dbReference type="CDD" id="cd14364">
    <property type="entry name" value="CUE_ASCC2"/>
    <property type="match status" value="1"/>
</dbReference>
<name>A0A8H7RRA1_9FUNG</name>
<reference evidence="3" key="1">
    <citation type="submission" date="2020-12" db="EMBL/GenBank/DDBJ databases">
        <title>Metabolic potential, ecology and presence of endohyphal bacteria is reflected in genomic diversity of Mucoromycotina.</title>
        <authorList>
            <person name="Muszewska A."/>
            <person name="Okrasinska A."/>
            <person name="Steczkiewicz K."/>
            <person name="Drgas O."/>
            <person name="Orlowska M."/>
            <person name="Perlinska-Lenart U."/>
            <person name="Aleksandrzak-Piekarczyk T."/>
            <person name="Szatraj K."/>
            <person name="Zielenkiewicz U."/>
            <person name="Pilsyk S."/>
            <person name="Malc E."/>
            <person name="Mieczkowski P."/>
            <person name="Kruszewska J.S."/>
            <person name="Biernat P."/>
            <person name="Pawlowska J."/>
        </authorList>
    </citation>
    <scope>NUCLEOTIDE SEQUENCE</scope>
    <source>
        <strain evidence="3">WA0000017839</strain>
    </source>
</reference>
<organism evidence="3 4">
    <name type="scientific">Mucor saturninus</name>
    <dbReference type="NCBI Taxonomy" id="64648"/>
    <lineage>
        <taxon>Eukaryota</taxon>
        <taxon>Fungi</taxon>
        <taxon>Fungi incertae sedis</taxon>
        <taxon>Mucoromycota</taxon>
        <taxon>Mucoromycotina</taxon>
        <taxon>Mucoromycetes</taxon>
        <taxon>Mucorales</taxon>
        <taxon>Mucorineae</taxon>
        <taxon>Mucoraceae</taxon>
        <taxon>Mucor</taxon>
    </lineage>
</organism>
<dbReference type="OrthoDB" id="5577209at2759"/>
<dbReference type="InterPro" id="IPR052586">
    <property type="entry name" value="ASCC2"/>
</dbReference>
<gene>
    <name evidence="3" type="ORF">INT47_000967</name>
</gene>
<dbReference type="InterPro" id="IPR003892">
    <property type="entry name" value="CUE"/>
</dbReference>
<dbReference type="EMBL" id="JAEPRD010000001">
    <property type="protein sequence ID" value="KAG2214411.1"/>
    <property type="molecule type" value="Genomic_DNA"/>
</dbReference>
<evidence type="ECO:0000259" key="2">
    <source>
        <dbReference type="PROSITE" id="PS51140"/>
    </source>
</evidence>
<proteinExistence type="predicted"/>
<dbReference type="InterPro" id="IPR041800">
    <property type="entry name" value="ASCC2_CUE"/>
</dbReference>
<dbReference type="GO" id="GO:0043130">
    <property type="term" value="F:ubiquitin binding"/>
    <property type="evidence" value="ECO:0007669"/>
    <property type="project" value="InterPro"/>
</dbReference>
<dbReference type="SUPFAM" id="SSF46934">
    <property type="entry name" value="UBA-like"/>
    <property type="match status" value="1"/>
</dbReference>
<evidence type="ECO:0000313" key="4">
    <source>
        <dbReference type="Proteomes" id="UP000603453"/>
    </source>
</evidence>